<dbReference type="GO" id="GO:0042645">
    <property type="term" value="C:mitochondrial nucleoid"/>
    <property type="evidence" value="ECO:0007669"/>
    <property type="project" value="TreeGrafter"/>
</dbReference>
<dbReference type="GO" id="GO:0009082">
    <property type="term" value="P:branched-chain amino acid biosynthetic process"/>
    <property type="evidence" value="ECO:0007669"/>
    <property type="project" value="TreeGrafter"/>
</dbReference>
<dbReference type="Proteomes" id="UP000054564">
    <property type="component" value="Unassembled WGS sequence"/>
</dbReference>
<dbReference type="STRING" id="1165861.A0A0L0VZH1"/>
<feature type="domain" description="Acetolactate synthase small subunit C-terminal" evidence="1">
    <location>
        <begin position="9"/>
        <end position="50"/>
    </location>
</feature>
<reference evidence="3" key="1">
    <citation type="submission" date="2014-03" db="EMBL/GenBank/DDBJ databases">
        <title>The Genome Sequence of Puccinia striiformis f. sp. tritici PST-78.</title>
        <authorList>
            <consortium name="The Broad Institute Genome Sequencing Platform"/>
            <person name="Cuomo C."/>
            <person name="Hulbert S."/>
            <person name="Chen X."/>
            <person name="Walker B."/>
            <person name="Young S.K."/>
            <person name="Zeng Q."/>
            <person name="Gargeya S."/>
            <person name="Fitzgerald M."/>
            <person name="Haas B."/>
            <person name="Abouelleil A."/>
            <person name="Alvarado L."/>
            <person name="Arachchi H.M."/>
            <person name="Berlin A.M."/>
            <person name="Chapman S.B."/>
            <person name="Goldberg J."/>
            <person name="Griggs A."/>
            <person name="Gujja S."/>
            <person name="Hansen M."/>
            <person name="Howarth C."/>
            <person name="Imamovic A."/>
            <person name="Larimer J."/>
            <person name="McCowan C."/>
            <person name="Montmayeur A."/>
            <person name="Murphy C."/>
            <person name="Neiman D."/>
            <person name="Pearson M."/>
            <person name="Priest M."/>
            <person name="Roberts A."/>
            <person name="Saif S."/>
            <person name="Shea T."/>
            <person name="Sisk P."/>
            <person name="Sykes S."/>
            <person name="Wortman J."/>
            <person name="Nusbaum C."/>
            <person name="Birren B."/>
        </authorList>
    </citation>
    <scope>NUCLEOTIDE SEQUENCE [LARGE SCALE GENOMIC DNA]</scope>
    <source>
        <strain evidence="3">race PST-78</strain>
    </source>
</reference>
<evidence type="ECO:0000313" key="3">
    <source>
        <dbReference type="Proteomes" id="UP000054564"/>
    </source>
</evidence>
<comment type="caution">
    <text evidence="2">The sequence shown here is derived from an EMBL/GenBank/DDBJ whole genome shotgun (WGS) entry which is preliminary data.</text>
</comment>
<dbReference type="PANTHER" id="PTHR31242">
    <property type="entry name" value="ACETOLACTATE SYNTHASE SMALL SUBUNIT, MITOCHONDRIAL"/>
    <property type="match status" value="1"/>
</dbReference>
<dbReference type="EMBL" id="AJIL01000011">
    <property type="protein sequence ID" value="KNF04597.1"/>
    <property type="molecule type" value="Genomic_DNA"/>
</dbReference>
<dbReference type="AlphaFoldDB" id="A0A0L0VZH1"/>
<accession>A0A0L0VZH1</accession>
<gene>
    <name evidence="2" type="ORF">PSTG_02084</name>
</gene>
<sequence>MASGGNHHFIEHFAAKVVNVSNNAVIIKLSAKTARIDAFLKLVRPYGILKAA</sequence>
<dbReference type="GO" id="GO:0030234">
    <property type="term" value="F:enzyme regulator activity"/>
    <property type="evidence" value="ECO:0007669"/>
    <property type="project" value="TreeGrafter"/>
</dbReference>
<protein>
    <recommendedName>
        <fullName evidence="1">Acetolactate synthase small subunit C-terminal domain-containing protein</fullName>
    </recommendedName>
</protein>
<dbReference type="SUPFAM" id="SSF55021">
    <property type="entry name" value="ACT-like"/>
    <property type="match status" value="1"/>
</dbReference>
<dbReference type="Pfam" id="PF10369">
    <property type="entry name" value="ALS_ss_C"/>
    <property type="match status" value="1"/>
</dbReference>
<evidence type="ECO:0000259" key="1">
    <source>
        <dbReference type="Pfam" id="PF10369"/>
    </source>
</evidence>
<dbReference type="GO" id="GO:0005948">
    <property type="term" value="C:acetolactate synthase complex"/>
    <property type="evidence" value="ECO:0007669"/>
    <property type="project" value="TreeGrafter"/>
</dbReference>
<proteinExistence type="predicted"/>
<dbReference type="InterPro" id="IPR045865">
    <property type="entry name" value="ACT-like_dom_sf"/>
</dbReference>
<keyword evidence="3" id="KW-1185">Reference proteome</keyword>
<dbReference type="InterPro" id="IPR027271">
    <property type="entry name" value="Acetolactate_synth/TF_NikR_C"/>
</dbReference>
<evidence type="ECO:0000313" key="2">
    <source>
        <dbReference type="EMBL" id="KNF04597.1"/>
    </source>
</evidence>
<dbReference type="Gene3D" id="3.30.70.1150">
    <property type="entry name" value="ACT-like. Chain A, domain 2"/>
    <property type="match status" value="1"/>
</dbReference>
<dbReference type="InterPro" id="IPR053050">
    <property type="entry name" value="ALS_regulatory_subunit"/>
</dbReference>
<name>A0A0L0VZH1_9BASI</name>
<dbReference type="PANTHER" id="PTHR31242:SF2">
    <property type="entry name" value="ACETOLACTATE SYNTHASE SMALL SUBUNIT, MITOCHONDRIAL"/>
    <property type="match status" value="1"/>
</dbReference>
<dbReference type="InterPro" id="IPR019455">
    <property type="entry name" value="Acetolactate_synth_ssu_C"/>
</dbReference>
<organism evidence="2 3">
    <name type="scientific">Puccinia striiformis f. sp. tritici PST-78</name>
    <dbReference type="NCBI Taxonomy" id="1165861"/>
    <lineage>
        <taxon>Eukaryota</taxon>
        <taxon>Fungi</taxon>
        <taxon>Dikarya</taxon>
        <taxon>Basidiomycota</taxon>
        <taxon>Pucciniomycotina</taxon>
        <taxon>Pucciniomycetes</taxon>
        <taxon>Pucciniales</taxon>
        <taxon>Pucciniaceae</taxon>
        <taxon>Puccinia</taxon>
    </lineage>
</organism>